<dbReference type="RefSeq" id="WP_142553323.1">
    <property type="nucleotide sequence ID" value="NZ_VIFX01000022.1"/>
</dbReference>
<evidence type="ECO:0000259" key="3">
    <source>
        <dbReference type="PROSITE" id="PS50043"/>
    </source>
</evidence>
<feature type="domain" description="HTH luxR-type" evidence="3">
    <location>
        <begin position="853"/>
        <end position="915"/>
    </location>
</feature>
<keyword evidence="1" id="KW-0547">Nucleotide-binding</keyword>
<dbReference type="CDD" id="cd06170">
    <property type="entry name" value="LuxR_C_like"/>
    <property type="match status" value="1"/>
</dbReference>
<dbReference type="Pfam" id="PF13191">
    <property type="entry name" value="AAA_16"/>
    <property type="match status" value="1"/>
</dbReference>
<dbReference type="Gene3D" id="1.10.10.10">
    <property type="entry name" value="Winged helix-like DNA-binding domain superfamily/Winged helix DNA-binding domain"/>
    <property type="match status" value="1"/>
</dbReference>
<evidence type="ECO:0000313" key="5">
    <source>
        <dbReference type="Proteomes" id="UP000315759"/>
    </source>
</evidence>
<dbReference type="InterPro" id="IPR000792">
    <property type="entry name" value="Tscrpt_reg_LuxR_C"/>
</dbReference>
<evidence type="ECO:0000256" key="2">
    <source>
        <dbReference type="ARBA" id="ARBA00022840"/>
    </source>
</evidence>
<dbReference type="GO" id="GO:0005737">
    <property type="term" value="C:cytoplasm"/>
    <property type="evidence" value="ECO:0007669"/>
    <property type="project" value="TreeGrafter"/>
</dbReference>
<dbReference type="InterPro" id="IPR016032">
    <property type="entry name" value="Sig_transdc_resp-reg_C-effctor"/>
</dbReference>
<evidence type="ECO:0000313" key="4">
    <source>
        <dbReference type="EMBL" id="TQR85236.1"/>
    </source>
</evidence>
<dbReference type="GO" id="GO:0005524">
    <property type="term" value="F:ATP binding"/>
    <property type="evidence" value="ECO:0007669"/>
    <property type="project" value="UniProtKB-KW"/>
</dbReference>
<keyword evidence="5" id="KW-1185">Reference proteome</keyword>
<dbReference type="Gene3D" id="3.40.50.300">
    <property type="entry name" value="P-loop containing nucleotide triphosphate hydrolases"/>
    <property type="match status" value="1"/>
</dbReference>
<protein>
    <submittedName>
        <fullName evidence="4">AAA family ATPase</fullName>
    </submittedName>
</protein>
<dbReference type="PROSITE" id="PS50043">
    <property type="entry name" value="HTH_LUXR_2"/>
    <property type="match status" value="1"/>
</dbReference>
<dbReference type="Proteomes" id="UP000315759">
    <property type="component" value="Unassembled WGS sequence"/>
</dbReference>
<dbReference type="SUPFAM" id="SSF46894">
    <property type="entry name" value="C-terminal effector domain of the bipartite response regulators"/>
    <property type="match status" value="1"/>
</dbReference>
<dbReference type="InterPro" id="IPR027417">
    <property type="entry name" value="P-loop_NTPase"/>
</dbReference>
<keyword evidence="2" id="KW-0067">ATP-binding</keyword>
<comment type="caution">
    <text evidence="4">The sequence shown here is derived from an EMBL/GenBank/DDBJ whole genome shotgun (WGS) entry which is preliminary data.</text>
</comment>
<dbReference type="PANTHER" id="PTHR16305">
    <property type="entry name" value="TESTICULAR SOLUBLE ADENYLYL CYCLASE"/>
    <property type="match status" value="1"/>
</dbReference>
<dbReference type="GO" id="GO:0004016">
    <property type="term" value="F:adenylate cyclase activity"/>
    <property type="evidence" value="ECO:0007669"/>
    <property type="project" value="TreeGrafter"/>
</dbReference>
<dbReference type="GO" id="GO:0006355">
    <property type="term" value="P:regulation of DNA-templated transcription"/>
    <property type="evidence" value="ECO:0007669"/>
    <property type="project" value="InterPro"/>
</dbReference>
<dbReference type="InterPro" id="IPR036388">
    <property type="entry name" value="WH-like_DNA-bd_sf"/>
</dbReference>
<dbReference type="Pfam" id="PF00196">
    <property type="entry name" value="GerE"/>
    <property type="match status" value="1"/>
</dbReference>
<gene>
    <name evidence="4" type="ORF">D8S82_17620</name>
</gene>
<dbReference type="PANTHER" id="PTHR16305:SF35">
    <property type="entry name" value="TRANSCRIPTIONAL ACTIVATOR DOMAIN"/>
    <property type="match status" value="1"/>
</dbReference>
<accession>A0A544VZ20</accession>
<dbReference type="SMART" id="SM00421">
    <property type="entry name" value="HTH_LUXR"/>
    <property type="match status" value="1"/>
</dbReference>
<proteinExistence type="predicted"/>
<evidence type="ECO:0000256" key="1">
    <source>
        <dbReference type="ARBA" id="ARBA00022741"/>
    </source>
</evidence>
<dbReference type="EMBL" id="VIFX01000022">
    <property type="protein sequence ID" value="TQR85236.1"/>
    <property type="molecule type" value="Genomic_DNA"/>
</dbReference>
<dbReference type="SUPFAM" id="SSF52540">
    <property type="entry name" value="P-loop containing nucleoside triphosphate hydrolases"/>
    <property type="match status" value="1"/>
</dbReference>
<dbReference type="PRINTS" id="PR00038">
    <property type="entry name" value="HTHLUXR"/>
</dbReference>
<dbReference type="GO" id="GO:0003677">
    <property type="term" value="F:DNA binding"/>
    <property type="evidence" value="ECO:0007669"/>
    <property type="project" value="InterPro"/>
</dbReference>
<dbReference type="AlphaFoldDB" id="A0A544VZ20"/>
<name>A0A544VZ20_9MYCO</name>
<sequence>MRGTGRRGTFVGRRTELEVMAKLISAAREGRSGAVVLRAAAGLGKTYLLERVVDECAADMQVLAISGIEAESVFDYAALQRLCSQLLAHADRLPGLQRHALQVAMGAESGDPPDPFLVGLAVVNLLSDAGAERPLLCIVDDAQWIDDLSRQALGFAARRLQADRVAMIFATRDADAYHLDGLYQIRLPPLTDAESRSLLDAVLPGRLDHRVRERLLGEAAGNPLALAETPEALTPGELAGGFGLVNPRTAADSVEDVFTTRLRALPERTRLLLLTAAAEPAGEAAWLWAAAERLGLGVDDAAAAEAAGLIRLDTSISFRHPLVRAAIYRSEPAVERHRVHAALAETITGPDAADYRTWHRAHAISTPLEAIAAELVESAERARLRGGIGAAAAFLTHAVALTPDAQTRARRALRAAAAKLDVGDVDAATRLVDTAAVMGTDAGHRARVALLRARLAFASDRGRDGPRLLLAAARELADHEPELSRDTYLEALMAAMIVGRLAGAADGPVAVARAAQRAPQAPTPPRSVDLLLDALITRFTDGYVTAAPLLKKALLAYLRDVHAGTADPRWHDVTNRICLDLYDFVSYDVLASKQLEMLRAAGELTVLPAALTTLAAVRVIGGDFDSGQALLDEARIVSSATGAPPHRSATALLAAHRGDEELWQSAAGQTIDEGTDRGEGTEVTVALFSKALLSNGLGHHSEALDACRSGQGYDDIGLYGCLLIETVEAAAYSGSVEEARTAAAELVTRASASPTESALGLAARGTAIAKGAGATAADFQKAITHLERSPLAVYLARTHLVYGEWLRRNGNGGDAVAQLRLAHDHCTRIGADAFAERAARELEAAGGAAAQRNPRYDTGLTARERHISRLVRQGLGNAEVADQLLISHRTVEWHLRNIYNKLGITSRRELRLADL</sequence>
<organism evidence="4 5">
    <name type="scientific">Mycolicibacterium hodleri</name>
    <dbReference type="NCBI Taxonomy" id="49897"/>
    <lineage>
        <taxon>Bacteria</taxon>
        <taxon>Bacillati</taxon>
        <taxon>Actinomycetota</taxon>
        <taxon>Actinomycetes</taxon>
        <taxon>Mycobacteriales</taxon>
        <taxon>Mycobacteriaceae</taxon>
        <taxon>Mycolicibacterium</taxon>
    </lineage>
</organism>
<dbReference type="PROSITE" id="PS00622">
    <property type="entry name" value="HTH_LUXR_1"/>
    <property type="match status" value="1"/>
</dbReference>
<reference evidence="4 5" key="1">
    <citation type="submission" date="2018-10" db="EMBL/GenBank/DDBJ databases">
        <title>Draft genome of Mycobacterium hodleri strain B.</title>
        <authorList>
            <person name="Amande T.J."/>
            <person name="Mcgenity T.J."/>
        </authorList>
    </citation>
    <scope>NUCLEOTIDE SEQUENCE [LARGE SCALE GENOMIC DNA]</scope>
    <source>
        <strain evidence="4 5">B</strain>
    </source>
</reference>
<dbReference type="InterPro" id="IPR041664">
    <property type="entry name" value="AAA_16"/>
</dbReference>